<feature type="transmembrane region" description="Helical" evidence="5">
    <location>
        <begin position="615"/>
        <end position="632"/>
    </location>
</feature>
<dbReference type="SFLD" id="SFLDF00027">
    <property type="entry name" value="p-type_atpase"/>
    <property type="match status" value="1"/>
</dbReference>
<name>A0ABS6TH95_9ENTE</name>
<evidence type="ECO:0000259" key="6">
    <source>
        <dbReference type="Pfam" id="PF00122"/>
    </source>
</evidence>
<feature type="transmembrane region" description="Helical" evidence="5">
    <location>
        <begin position="240"/>
        <end position="264"/>
    </location>
</feature>
<evidence type="ECO:0000256" key="1">
    <source>
        <dbReference type="ARBA" id="ARBA00004141"/>
    </source>
</evidence>
<dbReference type="InterPro" id="IPR059000">
    <property type="entry name" value="ATPase_P-type_domA"/>
</dbReference>
<evidence type="ECO:0000256" key="5">
    <source>
        <dbReference type="SAM" id="Phobius"/>
    </source>
</evidence>
<feature type="transmembrane region" description="Helical" evidence="5">
    <location>
        <begin position="729"/>
        <end position="750"/>
    </location>
</feature>
<dbReference type="PANTHER" id="PTHR42861">
    <property type="entry name" value="CALCIUM-TRANSPORTING ATPASE"/>
    <property type="match status" value="1"/>
</dbReference>
<evidence type="ECO:0000256" key="3">
    <source>
        <dbReference type="ARBA" id="ARBA00022989"/>
    </source>
</evidence>
<proteinExistence type="predicted"/>
<dbReference type="InterPro" id="IPR044492">
    <property type="entry name" value="P_typ_ATPase_HD_dom"/>
</dbReference>
<dbReference type="SFLD" id="SFLDS00003">
    <property type="entry name" value="Haloacid_Dehalogenase"/>
    <property type="match status" value="1"/>
</dbReference>
<dbReference type="Pfam" id="PF00702">
    <property type="entry name" value="Hydrolase"/>
    <property type="match status" value="1"/>
</dbReference>
<sequence length="767" mass="83138">MTIDKGLSQAAVTQRIKKGQTNDYRPNMTKSTKTIILQNTMTLFNFLNFALAAALIIVGSYSNVFFISIIIFNIVLGIVQELRAKKMVENLSLISEKKIKVRRAGETQDISPSELVLDDIVLLKSGDQVPSDLVVLEGSAEVNESLLTGESDAIAKSIDSHVLSGSYLTSGQIVGQIEHVGADNYATKIVSEAQGDKGYESELVRSIGKISKFTSWVIIPLGLILFAEALFFQSTSTTTAVVSTVAALIGMLPKGLVLLIGLALTTGVLKLAKKNVLVQNKYAIEMLAHMDILALDKTGTLTEGKMSVEELYLLNDNYRKETPDFISSYLAASNDSNLTAQALNNYFDSKAVYSASSVTAFSSERKYGAVTLEAVGTVYLGSPENLMPDYSLPSIAREAQNDGKRILLIALAENDQANLTALALIILSDPIRPNVKETLGFFKEQGVALKIISGDNPITVSAIAANAGLDNPENYIDLSTCTDEKTVREVAHQYTIFGRVTPQQKKLLINELKTSGSTVGMTGDGVNDILALREADISIAMAEGDGATRQIADVVLLNSDFATLPEIISEGRRVINNITQSSGVFFIKTIYSFLLSIFCILTATAFPFIPLQITLIDLAIEGYPAFFASFEANDKKITGTFLNTSIKRALPSALLVLFGIMVSWLIHAMGFISLAQSHSLMYFLLIGISSIGVVKSLQPFNPLRVFLAVTSIVGTFVAVLLFHKLLVVSLMNLPTLAIFLIVMLISGLAWEPIYRKVLHLGARLVRA</sequence>
<feature type="domain" description="P-type ATPase A" evidence="6">
    <location>
        <begin position="96"/>
        <end position="193"/>
    </location>
</feature>
<dbReference type="NCBIfam" id="TIGR01494">
    <property type="entry name" value="ATPase_P-type"/>
    <property type="match status" value="2"/>
</dbReference>
<evidence type="ECO:0000313" key="8">
    <source>
        <dbReference type="Proteomes" id="UP000774130"/>
    </source>
</evidence>
<keyword evidence="2 5" id="KW-0812">Transmembrane</keyword>
<dbReference type="SFLD" id="SFLDG00002">
    <property type="entry name" value="C1.7:_P-type_atpase_like"/>
    <property type="match status" value="1"/>
</dbReference>
<keyword evidence="3 5" id="KW-1133">Transmembrane helix</keyword>
<gene>
    <name evidence="7" type="ORF">KUA55_16375</name>
</gene>
<feature type="transmembrane region" description="Helical" evidence="5">
    <location>
        <begin position="680"/>
        <end position="698"/>
    </location>
</feature>
<feature type="transmembrane region" description="Helical" evidence="5">
    <location>
        <begin position="590"/>
        <end position="609"/>
    </location>
</feature>
<evidence type="ECO:0000256" key="4">
    <source>
        <dbReference type="ARBA" id="ARBA00023136"/>
    </source>
</evidence>
<feature type="transmembrane region" description="Helical" evidence="5">
    <location>
        <begin position="35"/>
        <end position="58"/>
    </location>
</feature>
<feature type="transmembrane region" description="Helical" evidence="5">
    <location>
        <begin position="705"/>
        <end position="723"/>
    </location>
</feature>
<keyword evidence="4 5" id="KW-0472">Membrane</keyword>
<comment type="subcellular location">
    <subcellularLocation>
        <location evidence="1">Membrane</location>
        <topology evidence="1">Multi-pass membrane protein</topology>
    </subcellularLocation>
</comment>
<feature type="transmembrane region" description="Helical" evidence="5">
    <location>
        <begin position="653"/>
        <end position="674"/>
    </location>
</feature>
<dbReference type="Proteomes" id="UP000774130">
    <property type="component" value="Unassembled WGS sequence"/>
</dbReference>
<evidence type="ECO:0000256" key="2">
    <source>
        <dbReference type="ARBA" id="ARBA00022692"/>
    </source>
</evidence>
<dbReference type="InterPro" id="IPR018303">
    <property type="entry name" value="ATPase_P-typ_P_site"/>
</dbReference>
<protein>
    <submittedName>
        <fullName evidence="7">HAD-IC family P-type ATPase</fullName>
    </submittedName>
</protein>
<organism evidence="7 8">
    <name type="scientific">Enterococcus alishanensis</name>
    <dbReference type="NCBI Taxonomy" id="1303817"/>
    <lineage>
        <taxon>Bacteria</taxon>
        <taxon>Bacillati</taxon>
        <taxon>Bacillota</taxon>
        <taxon>Bacilli</taxon>
        <taxon>Lactobacillales</taxon>
        <taxon>Enterococcaceae</taxon>
        <taxon>Enterococcus</taxon>
    </lineage>
</organism>
<dbReference type="PROSITE" id="PS00154">
    <property type="entry name" value="ATPASE_E1_E2"/>
    <property type="match status" value="1"/>
</dbReference>
<keyword evidence="8" id="KW-1185">Reference proteome</keyword>
<dbReference type="Pfam" id="PF00122">
    <property type="entry name" value="E1-E2_ATPase"/>
    <property type="match status" value="1"/>
</dbReference>
<feature type="transmembrane region" description="Helical" evidence="5">
    <location>
        <begin position="64"/>
        <end position="82"/>
    </location>
</feature>
<comment type="caution">
    <text evidence="7">The sequence shown here is derived from an EMBL/GenBank/DDBJ whole genome shotgun (WGS) entry which is preliminary data.</text>
</comment>
<dbReference type="RefSeq" id="WP_218327473.1">
    <property type="nucleotide sequence ID" value="NZ_JAHUZB010000009.1"/>
</dbReference>
<feature type="transmembrane region" description="Helical" evidence="5">
    <location>
        <begin position="213"/>
        <end position="234"/>
    </location>
</feature>
<reference evidence="7 8" key="1">
    <citation type="submission" date="2021-06" db="EMBL/GenBank/DDBJ databases">
        <title>Enterococcus alishanensis sp. nov., a novel lactic acid bacterium isolated from fresh coffee beans.</title>
        <authorList>
            <person name="Chen Y.-S."/>
        </authorList>
    </citation>
    <scope>NUCLEOTIDE SEQUENCE [LARGE SCALE GENOMIC DNA]</scope>
    <source>
        <strain evidence="7 8">ALS3</strain>
    </source>
</reference>
<accession>A0ABS6TH95</accession>
<dbReference type="EMBL" id="JAHUZB010000009">
    <property type="protein sequence ID" value="MBV7392260.1"/>
    <property type="molecule type" value="Genomic_DNA"/>
</dbReference>
<evidence type="ECO:0000313" key="7">
    <source>
        <dbReference type="EMBL" id="MBV7392260.1"/>
    </source>
</evidence>
<dbReference type="InterPro" id="IPR001757">
    <property type="entry name" value="P_typ_ATPase"/>
</dbReference>